<feature type="domain" description="Reverse transcriptase zinc-binding" evidence="1">
    <location>
        <begin position="159"/>
        <end position="229"/>
    </location>
</feature>
<evidence type="ECO:0000313" key="2">
    <source>
        <dbReference type="EMBL" id="GJN09933.1"/>
    </source>
</evidence>
<dbReference type="Proteomes" id="UP001054889">
    <property type="component" value="Unassembled WGS sequence"/>
</dbReference>
<protein>
    <recommendedName>
        <fullName evidence="1">Reverse transcriptase zinc-binding domain-containing protein</fullName>
    </recommendedName>
</protein>
<gene>
    <name evidence="2" type="primary">ga27987</name>
    <name evidence="2" type="ORF">PR202_ga27987</name>
</gene>
<evidence type="ECO:0000313" key="3">
    <source>
        <dbReference type="Proteomes" id="UP001054889"/>
    </source>
</evidence>
<sequence>MQKMIPLGGCSFGTGWKMHNLLDAGNMATGARRLRPCVGLKLAGYALQLRWLWLRRTDQNRAWGMLPLESEVEIQAMFDTSIEGEEELNSCTGNAEQAMDPRHHWVADDYGTTAIFGTLAADSRGAPAAWNAGCHLLAVDNLTAIHCQVCISNALHRIHRATGAKLLWKTWSPPKVKFFLYLALHNWTWTAERRFRHGLQDSDVCALCDQAPERVAHLLVHCPYVKEVWWEILSHINLPQRFQQLDGDLYTAWSNL</sequence>
<evidence type="ECO:0000259" key="1">
    <source>
        <dbReference type="Pfam" id="PF13966"/>
    </source>
</evidence>
<dbReference type="AlphaFoldDB" id="A0AAV5DHE9"/>
<accession>A0AAV5DHE9</accession>
<organism evidence="2 3">
    <name type="scientific">Eleusine coracana subsp. coracana</name>
    <dbReference type="NCBI Taxonomy" id="191504"/>
    <lineage>
        <taxon>Eukaryota</taxon>
        <taxon>Viridiplantae</taxon>
        <taxon>Streptophyta</taxon>
        <taxon>Embryophyta</taxon>
        <taxon>Tracheophyta</taxon>
        <taxon>Spermatophyta</taxon>
        <taxon>Magnoliopsida</taxon>
        <taxon>Liliopsida</taxon>
        <taxon>Poales</taxon>
        <taxon>Poaceae</taxon>
        <taxon>PACMAD clade</taxon>
        <taxon>Chloridoideae</taxon>
        <taxon>Cynodonteae</taxon>
        <taxon>Eleusininae</taxon>
        <taxon>Eleusine</taxon>
    </lineage>
</organism>
<keyword evidence="3" id="KW-1185">Reference proteome</keyword>
<reference evidence="2" key="2">
    <citation type="submission" date="2021-12" db="EMBL/GenBank/DDBJ databases">
        <title>Resequencing data analysis of finger millet.</title>
        <authorList>
            <person name="Hatakeyama M."/>
            <person name="Aluri S."/>
            <person name="Balachadran M.T."/>
            <person name="Sivarajan S.R."/>
            <person name="Poveda L."/>
            <person name="Shimizu-Inatsugi R."/>
            <person name="Schlapbach R."/>
            <person name="Sreeman S.M."/>
            <person name="Shimizu K.K."/>
        </authorList>
    </citation>
    <scope>NUCLEOTIDE SEQUENCE</scope>
</reference>
<dbReference type="EMBL" id="BQKI01000017">
    <property type="protein sequence ID" value="GJN09933.1"/>
    <property type="molecule type" value="Genomic_DNA"/>
</dbReference>
<dbReference type="InterPro" id="IPR026960">
    <property type="entry name" value="RVT-Znf"/>
</dbReference>
<name>A0AAV5DHE9_ELECO</name>
<reference evidence="2" key="1">
    <citation type="journal article" date="2018" name="DNA Res.">
        <title>Multiple hybrid de novo genome assembly of finger millet, an orphan allotetraploid crop.</title>
        <authorList>
            <person name="Hatakeyama M."/>
            <person name="Aluri S."/>
            <person name="Balachadran M.T."/>
            <person name="Sivarajan S.R."/>
            <person name="Patrignani A."/>
            <person name="Gruter S."/>
            <person name="Poveda L."/>
            <person name="Shimizu-Inatsugi R."/>
            <person name="Baeten J."/>
            <person name="Francoijs K.J."/>
            <person name="Nataraja K.N."/>
            <person name="Reddy Y.A.N."/>
            <person name="Phadnis S."/>
            <person name="Ravikumar R.L."/>
            <person name="Schlapbach R."/>
            <person name="Sreeman S.M."/>
            <person name="Shimizu K.K."/>
        </authorList>
    </citation>
    <scope>NUCLEOTIDE SEQUENCE</scope>
</reference>
<proteinExistence type="predicted"/>
<dbReference type="Pfam" id="PF13966">
    <property type="entry name" value="zf-RVT"/>
    <property type="match status" value="1"/>
</dbReference>
<comment type="caution">
    <text evidence="2">The sequence shown here is derived from an EMBL/GenBank/DDBJ whole genome shotgun (WGS) entry which is preliminary data.</text>
</comment>